<dbReference type="RefSeq" id="WP_083645319.1">
    <property type="nucleotide sequence ID" value="NZ_AMRU01000005.1"/>
</dbReference>
<sequence length="263" mass="29346">MTSETSHIVLETRELEIGYRKKKELISIAKNIDLSIAEGELVAVIGENGSGKSTLLKTLSGIIESIKGQYFINSKDISKSEPSELAKEISLVLTEQSVSRNLTVAELVALGRQPYTNWIGRLTQKDLSAIMKAMQQVGLEDIRHKKCYELSDGQFQKVLIARALAQDTPLIILDEPTTHLDLYHKAYVLNLLKQISRNTGKAILFATHEINLALQLCDKLAILKDGKVQFGTPKELISQEAFHSLFPESLIYFDKTSSSFKVK</sequence>
<accession>A0A1L7I7W2</accession>
<dbReference type="OrthoDB" id="9787851at2"/>
<evidence type="ECO:0000256" key="7">
    <source>
        <dbReference type="ARBA" id="ARBA00023004"/>
    </source>
</evidence>
<reference evidence="10 11" key="1">
    <citation type="submission" date="2016-07" db="EMBL/GenBank/DDBJ databases">
        <title>Multi-omics approach to identify versatile polysaccharide utilization systems of a marine flavobacterium Gramella flava.</title>
        <authorList>
            <person name="Tang K."/>
        </authorList>
    </citation>
    <scope>NUCLEOTIDE SEQUENCE [LARGE SCALE GENOMIC DNA]</scope>
    <source>
        <strain evidence="10 11">JLT2011</strain>
    </source>
</reference>
<dbReference type="Gene3D" id="3.40.50.300">
    <property type="entry name" value="P-loop containing nucleotide triphosphate hydrolases"/>
    <property type="match status" value="1"/>
</dbReference>
<protein>
    <submittedName>
        <fullName evidence="10">Iron(III) ABC transporter, ATP-binding protein, putative</fullName>
    </submittedName>
</protein>
<evidence type="ECO:0000256" key="8">
    <source>
        <dbReference type="ARBA" id="ARBA00023065"/>
    </source>
</evidence>
<evidence type="ECO:0000256" key="6">
    <source>
        <dbReference type="ARBA" id="ARBA00022840"/>
    </source>
</evidence>
<keyword evidence="7" id="KW-0408">Iron</keyword>
<dbReference type="PANTHER" id="PTHR42771:SF4">
    <property type="entry name" value="IRON(3+)-HYDROXAMATE IMPORT ATP-BINDING PROTEIN FHUC"/>
    <property type="match status" value="1"/>
</dbReference>
<proteinExistence type="predicted"/>
<keyword evidence="3" id="KW-1003">Cell membrane</keyword>
<keyword evidence="11" id="KW-1185">Reference proteome</keyword>
<gene>
    <name evidence="10" type="ORF">GRFL_2963</name>
</gene>
<organism evidence="10 11">
    <name type="scientific">Christiangramia flava JLT2011</name>
    <dbReference type="NCBI Taxonomy" id="1229726"/>
    <lineage>
        <taxon>Bacteria</taxon>
        <taxon>Pseudomonadati</taxon>
        <taxon>Bacteroidota</taxon>
        <taxon>Flavobacteriia</taxon>
        <taxon>Flavobacteriales</taxon>
        <taxon>Flavobacteriaceae</taxon>
        <taxon>Christiangramia</taxon>
    </lineage>
</organism>
<dbReference type="Pfam" id="PF00005">
    <property type="entry name" value="ABC_tran"/>
    <property type="match status" value="1"/>
</dbReference>
<dbReference type="PANTHER" id="PTHR42771">
    <property type="entry name" value="IRON(3+)-HYDROXAMATE IMPORT ATP-BINDING PROTEIN FHUC"/>
    <property type="match status" value="1"/>
</dbReference>
<dbReference type="AlphaFoldDB" id="A0A1L7I7W2"/>
<evidence type="ECO:0000256" key="9">
    <source>
        <dbReference type="ARBA" id="ARBA00023136"/>
    </source>
</evidence>
<dbReference type="FunFam" id="3.40.50.300:FF:000134">
    <property type="entry name" value="Iron-enterobactin ABC transporter ATP-binding protein"/>
    <property type="match status" value="1"/>
</dbReference>
<evidence type="ECO:0000256" key="3">
    <source>
        <dbReference type="ARBA" id="ARBA00022475"/>
    </source>
</evidence>
<keyword evidence="4" id="KW-0410">Iron transport</keyword>
<evidence type="ECO:0000256" key="5">
    <source>
        <dbReference type="ARBA" id="ARBA00022741"/>
    </source>
</evidence>
<dbReference type="CDD" id="cd03214">
    <property type="entry name" value="ABC_Iron-Siderophores_B12_Hemin"/>
    <property type="match status" value="1"/>
</dbReference>
<dbReference type="SUPFAM" id="SSF52540">
    <property type="entry name" value="P-loop containing nucleoside triphosphate hydrolases"/>
    <property type="match status" value="1"/>
</dbReference>
<comment type="subcellular location">
    <subcellularLocation>
        <location evidence="1">Cell membrane</location>
        <topology evidence="1">Peripheral membrane protein</topology>
    </subcellularLocation>
</comment>
<keyword evidence="9" id="KW-0472">Membrane</keyword>
<evidence type="ECO:0000256" key="1">
    <source>
        <dbReference type="ARBA" id="ARBA00004202"/>
    </source>
</evidence>
<dbReference type="GO" id="GO:0006826">
    <property type="term" value="P:iron ion transport"/>
    <property type="evidence" value="ECO:0007669"/>
    <property type="project" value="UniProtKB-KW"/>
</dbReference>
<dbReference type="PROSITE" id="PS50893">
    <property type="entry name" value="ABC_TRANSPORTER_2"/>
    <property type="match status" value="1"/>
</dbReference>
<dbReference type="SMART" id="SM00382">
    <property type="entry name" value="AAA"/>
    <property type="match status" value="1"/>
</dbReference>
<dbReference type="InterPro" id="IPR003593">
    <property type="entry name" value="AAA+_ATPase"/>
</dbReference>
<dbReference type="InterPro" id="IPR027417">
    <property type="entry name" value="P-loop_NTPase"/>
</dbReference>
<dbReference type="GO" id="GO:0005524">
    <property type="term" value="F:ATP binding"/>
    <property type="evidence" value="ECO:0007669"/>
    <property type="project" value="UniProtKB-KW"/>
</dbReference>
<dbReference type="Proteomes" id="UP000186230">
    <property type="component" value="Chromosome"/>
</dbReference>
<dbReference type="InterPro" id="IPR003439">
    <property type="entry name" value="ABC_transporter-like_ATP-bd"/>
</dbReference>
<dbReference type="InterPro" id="IPR051535">
    <property type="entry name" value="Siderophore_ABC-ATPase"/>
</dbReference>
<keyword evidence="5" id="KW-0547">Nucleotide-binding</keyword>
<evidence type="ECO:0000313" key="11">
    <source>
        <dbReference type="Proteomes" id="UP000186230"/>
    </source>
</evidence>
<evidence type="ECO:0000313" key="10">
    <source>
        <dbReference type="EMBL" id="APU69687.1"/>
    </source>
</evidence>
<keyword evidence="8" id="KW-0406">Ion transport</keyword>
<keyword evidence="6 10" id="KW-0067">ATP-binding</keyword>
<keyword evidence="2" id="KW-0813">Transport</keyword>
<dbReference type="KEGG" id="gfl:GRFL_2963"/>
<name>A0A1L7I7W2_9FLAO</name>
<dbReference type="GO" id="GO:0016887">
    <property type="term" value="F:ATP hydrolysis activity"/>
    <property type="evidence" value="ECO:0007669"/>
    <property type="project" value="InterPro"/>
</dbReference>
<dbReference type="STRING" id="1229726.GRFL_2963"/>
<dbReference type="EMBL" id="CP016359">
    <property type="protein sequence ID" value="APU69687.1"/>
    <property type="molecule type" value="Genomic_DNA"/>
</dbReference>
<dbReference type="GO" id="GO:0005886">
    <property type="term" value="C:plasma membrane"/>
    <property type="evidence" value="ECO:0007669"/>
    <property type="project" value="UniProtKB-SubCell"/>
</dbReference>
<evidence type="ECO:0000256" key="4">
    <source>
        <dbReference type="ARBA" id="ARBA00022496"/>
    </source>
</evidence>
<evidence type="ECO:0000256" key="2">
    <source>
        <dbReference type="ARBA" id="ARBA00022448"/>
    </source>
</evidence>